<evidence type="ECO:0000313" key="7">
    <source>
        <dbReference type="Proteomes" id="UP000077266"/>
    </source>
</evidence>
<dbReference type="GO" id="GO:0005634">
    <property type="term" value="C:nucleus"/>
    <property type="evidence" value="ECO:0007669"/>
    <property type="project" value="TreeGrafter"/>
</dbReference>
<gene>
    <name evidence="6" type="ORF">EXIGLDRAFT_758729</name>
</gene>
<feature type="compositionally biased region" description="Low complexity" evidence="5">
    <location>
        <begin position="79"/>
        <end position="103"/>
    </location>
</feature>
<evidence type="ECO:0000313" key="6">
    <source>
        <dbReference type="EMBL" id="KZW04440.1"/>
    </source>
</evidence>
<keyword evidence="3 4" id="KW-0418">Kinase</keyword>
<proteinExistence type="inferred from homology"/>
<dbReference type="GO" id="GO:0000824">
    <property type="term" value="F:inositol-1,4,5,6-tetrakisphosphate 3-kinase activity"/>
    <property type="evidence" value="ECO:0007669"/>
    <property type="project" value="TreeGrafter"/>
</dbReference>
<dbReference type="EC" id="2.7.-.-" evidence="4"/>
<feature type="region of interest" description="Disordered" evidence="5">
    <location>
        <begin position="504"/>
        <end position="580"/>
    </location>
</feature>
<dbReference type="Gene3D" id="3.30.470.160">
    <property type="entry name" value="Inositol polyphosphate kinase"/>
    <property type="match status" value="1"/>
</dbReference>
<dbReference type="EMBL" id="KV425882">
    <property type="protein sequence ID" value="KZW04440.1"/>
    <property type="molecule type" value="Genomic_DNA"/>
</dbReference>
<dbReference type="Proteomes" id="UP000077266">
    <property type="component" value="Unassembled WGS sequence"/>
</dbReference>
<reference evidence="6 7" key="1">
    <citation type="journal article" date="2016" name="Mol. Biol. Evol.">
        <title>Comparative Genomics of Early-Diverging Mushroom-Forming Fungi Provides Insights into the Origins of Lignocellulose Decay Capabilities.</title>
        <authorList>
            <person name="Nagy L.G."/>
            <person name="Riley R."/>
            <person name="Tritt A."/>
            <person name="Adam C."/>
            <person name="Daum C."/>
            <person name="Floudas D."/>
            <person name="Sun H."/>
            <person name="Yadav J.S."/>
            <person name="Pangilinan J."/>
            <person name="Larsson K.H."/>
            <person name="Matsuura K."/>
            <person name="Barry K."/>
            <person name="Labutti K."/>
            <person name="Kuo R."/>
            <person name="Ohm R.A."/>
            <person name="Bhattacharya S.S."/>
            <person name="Shirouzu T."/>
            <person name="Yoshinaga Y."/>
            <person name="Martin F.M."/>
            <person name="Grigoriev I.V."/>
            <person name="Hibbett D.S."/>
        </authorList>
    </citation>
    <scope>NUCLEOTIDE SEQUENCE [LARGE SCALE GENOMIC DNA]</scope>
    <source>
        <strain evidence="6 7">HHB12029</strain>
    </source>
</reference>
<keyword evidence="2 4" id="KW-0808">Transferase</keyword>
<feature type="compositionally biased region" description="Basic and acidic residues" evidence="5">
    <location>
        <begin position="174"/>
        <end position="189"/>
    </location>
</feature>
<dbReference type="STRING" id="1314781.A0A166BVQ1"/>
<dbReference type="OrthoDB" id="2573163at2759"/>
<keyword evidence="7" id="KW-1185">Reference proteome</keyword>
<evidence type="ECO:0000256" key="4">
    <source>
        <dbReference type="RuleBase" id="RU363090"/>
    </source>
</evidence>
<dbReference type="InterPro" id="IPR038286">
    <property type="entry name" value="IPK_sf"/>
</dbReference>
<feature type="compositionally biased region" description="Pro residues" evidence="5">
    <location>
        <begin position="302"/>
        <end position="315"/>
    </location>
</feature>
<dbReference type="GO" id="GO:0046854">
    <property type="term" value="P:phosphatidylinositol phosphate biosynthetic process"/>
    <property type="evidence" value="ECO:0007669"/>
    <property type="project" value="TreeGrafter"/>
</dbReference>
<sequence length="1254" mass="137414">MPFVLDNNRPLVKRQHSGPSPKLAATRSAHGHPRDALDLDSGQDHNDHSKPLAARRRGTSVRSITLPAHKAPLPVATQRTSRARSSSASSSSASTSPLQTSPTNQPPTPSAASGHGRKVADNLQLFKETAPASDDVPRLALSRKNSMSSRRQRVPTGSHEDEEVEGVQLVKRAAWPDRQDSANRREKSTHALARGGGNDSSMPRSNAERERFRRASQMEGVFTDLVEWRDEVRREELSARGRTLERRRSPDEQPQPRPVLPSTFSSTSITRHPPSPSPSRSPRPSRARTTPAASSSSVLAPPAFPPTPSRSPTPKVPQRKHSSRTAAPRNESTTPPALDDPYAPVRSVPLLPPALQSPSWSTDSDSESAWESASVATDTTSTTRLEPWLPSVGSPPPAYVRDNSLPAPDDLSMDGNGLGGDYDFEIGADYAPPTIPLRPFRNQVGGHSAIYKLTKRAVCKPLVSRENLFYEAVEREAPPLLGFIPRYLGVMLVSYRRVRRPSAAHVRAHGSLPSPDTEDGQRSLASASAPLPRTPVTARPLLKKAATSHGAFSQQTPSPSHSPLRHSGRSSPQGSDTETEMPEVLLDRNTHILPGWMLRRDMLPRFASAPTPPTPAVTSASPPNMRLVNPALRRAALHRSAASSPDLAANGALPMGAMGPVPVAPTPIASPSLLPTAQTPAVDHLPELGERPPLRSITSVPVTSTSPNAGTWFGGTGSTMVNTRLKDHVFGTILKRFRKRAYLERSGVRTEDEGGMADGEDDEGGSLDLGRRKTRRRRRGTIGGAPRCPQLDRIAAQEETVMSDSGSNLRRVQSETHLLTPPRPRSATASTLRNRQSSPSPSDTHNETETQDDSPGAITPIGTDVPDVPAVEANPFDDEVLRTGRSRSRSRSLGPALLTKQRAFAPRVSSAPAPTVSRQEHFILMEDLTGRHKRPCVLDLKMGTRQYGVDATSAKKKSQRKKCDRTTSRTLGVRICGMQVWNRTTETYVTQNKYAGREVKRDEFPSNLASFLHDGERLLVHHIPSILQKLYALARIIYRLKGYRFYGCSLLFIYDGDKEVQDAALQTARESPSSRSKRGESLDRSSTYHHHTARHASLRRSHSEDLLVGPVTKRSHRHRKRGEVNIRIVDFAHTTTGRDFLTYPDSGLAQTPAATIQAGKGYQAEVDPEFGLIYARFPPKHPDQPDYGFLFGIRSVAETLEHIWDEERVRRFKDAARSGVRKSDDLLGALPSEGKEIFDVIFPEGEDERGYLST</sequence>
<feature type="compositionally biased region" description="Basic residues" evidence="5">
    <location>
        <begin position="1087"/>
        <end position="1100"/>
    </location>
</feature>
<protein>
    <recommendedName>
        <fullName evidence="4">Kinase</fullName>
        <ecNumber evidence="4">2.7.-.-</ecNumber>
    </recommendedName>
</protein>
<feature type="compositionally biased region" description="Acidic residues" evidence="5">
    <location>
        <begin position="753"/>
        <end position="765"/>
    </location>
</feature>
<dbReference type="FunCoup" id="A0A166BVQ1">
    <property type="interactions" value="279"/>
</dbReference>
<dbReference type="Pfam" id="PF03770">
    <property type="entry name" value="IPK"/>
    <property type="match status" value="1"/>
</dbReference>
<dbReference type="GO" id="GO:0032958">
    <property type="term" value="P:inositol phosphate biosynthetic process"/>
    <property type="evidence" value="ECO:0007669"/>
    <property type="project" value="InterPro"/>
</dbReference>
<dbReference type="GO" id="GO:0005737">
    <property type="term" value="C:cytoplasm"/>
    <property type="evidence" value="ECO:0007669"/>
    <property type="project" value="TreeGrafter"/>
</dbReference>
<feature type="compositionally biased region" description="Low complexity" evidence="5">
    <location>
        <begin position="282"/>
        <end position="301"/>
    </location>
</feature>
<dbReference type="InParanoid" id="A0A166BVQ1"/>
<feature type="compositionally biased region" description="Polar residues" evidence="5">
    <location>
        <begin position="550"/>
        <end position="561"/>
    </location>
</feature>
<feature type="region of interest" description="Disordered" evidence="5">
    <location>
        <begin position="748"/>
        <end position="895"/>
    </location>
</feature>
<dbReference type="PANTHER" id="PTHR12400">
    <property type="entry name" value="INOSITOL POLYPHOSPHATE KINASE"/>
    <property type="match status" value="1"/>
</dbReference>
<feature type="region of interest" description="Disordered" evidence="5">
    <location>
        <begin position="1"/>
        <end position="399"/>
    </location>
</feature>
<evidence type="ECO:0000256" key="2">
    <source>
        <dbReference type="ARBA" id="ARBA00022679"/>
    </source>
</evidence>
<evidence type="ECO:0000256" key="1">
    <source>
        <dbReference type="ARBA" id="ARBA00007374"/>
    </source>
</evidence>
<feature type="compositionally biased region" description="Low complexity" evidence="5">
    <location>
        <begin position="357"/>
        <end position="383"/>
    </location>
</feature>
<dbReference type="PANTHER" id="PTHR12400:SF21">
    <property type="entry name" value="KINASE"/>
    <property type="match status" value="1"/>
</dbReference>
<feature type="compositionally biased region" description="Polar residues" evidence="5">
    <location>
        <begin position="827"/>
        <end position="843"/>
    </location>
</feature>
<evidence type="ECO:0000256" key="3">
    <source>
        <dbReference type="ARBA" id="ARBA00022777"/>
    </source>
</evidence>
<feature type="compositionally biased region" description="Polar residues" evidence="5">
    <location>
        <begin position="800"/>
        <end position="817"/>
    </location>
</feature>
<dbReference type="GO" id="GO:0008440">
    <property type="term" value="F:inositol-1,4,5-trisphosphate 3-kinase activity"/>
    <property type="evidence" value="ECO:0007669"/>
    <property type="project" value="TreeGrafter"/>
</dbReference>
<accession>A0A166BVQ1</accession>
<name>A0A166BVQ1_EXIGL</name>
<evidence type="ECO:0000256" key="5">
    <source>
        <dbReference type="SAM" id="MobiDB-lite"/>
    </source>
</evidence>
<feature type="compositionally biased region" description="Basic and acidic residues" evidence="5">
    <location>
        <begin position="32"/>
        <end position="50"/>
    </location>
</feature>
<dbReference type="InterPro" id="IPR005522">
    <property type="entry name" value="IPK"/>
</dbReference>
<feature type="region of interest" description="Disordered" evidence="5">
    <location>
        <begin position="1064"/>
        <end position="1101"/>
    </location>
</feature>
<feature type="compositionally biased region" description="Basic and acidic residues" evidence="5">
    <location>
        <begin position="226"/>
        <end position="251"/>
    </location>
</feature>
<organism evidence="6 7">
    <name type="scientific">Exidia glandulosa HHB12029</name>
    <dbReference type="NCBI Taxonomy" id="1314781"/>
    <lineage>
        <taxon>Eukaryota</taxon>
        <taxon>Fungi</taxon>
        <taxon>Dikarya</taxon>
        <taxon>Basidiomycota</taxon>
        <taxon>Agaricomycotina</taxon>
        <taxon>Agaricomycetes</taxon>
        <taxon>Auriculariales</taxon>
        <taxon>Exidiaceae</taxon>
        <taxon>Exidia</taxon>
    </lineage>
</organism>
<comment type="similarity">
    <text evidence="1 4">Belongs to the inositol phosphokinase (IPK) family.</text>
</comment>
<dbReference type="SUPFAM" id="SSF56104">
    <property type="entry name" value="SAICAR synthase-like"/>
    <property type="match status" value="1"/>
</dbReference>
<dbReference type="AlphaFoldDB" id="A0A166BVQ1"/>